<feature type="compositionally biased region" description="Polar residues" evidence="9">
    <location>
        <begin position="895"/>
        <end position="907"/>
    </location>
</feature>
<dbReference type="EMBL" id="UYJE01007089">
    <property type="protein sequence ID" value="VDI51747.1"/>
    <property type="molecule type" value="Genomic_DNA"/>
</dbReference>
<feature type="compositionally biased region" description="Polar residues" evidence="9">
    <location>
        <begin position="1218"/>
        <end position="1227"/>
    </location>
</feature>
<feature type="region of interest" description="Disordered" evidence="9">
    <location>
        <begin position="1405"/>
        <end position="1514"/>
    </location>
</feature>
<feature type="region of interest" description="Disordered" evidence="9">
    <location>
        <begin position="880"/>
        <end position="907"/>
    </location>
</feature>
<comment type="subcellular location">
    <subcellularLocation>
        <location evidence="1">Nucleus</location>
    </subcellularLocation>
</comment>
<evidence type="ECO:0000256" key="7">
    <source>
        <dbReference type="ARBA" id="ARBA00023242"/>
    </source>
</evidence>
<dbReference type="PANTHER" id="PTHR12881">
    <property type="entry name" value="MEDIATOR OF RNA POLYMERASE II TRANSCRIPTION SUBUNIT 1"/>
    <property type="match status" value="1"/>
</dbReference>
<reference evidence="11" key="1">
    <citation type="submission" date="2018-11" db="EMBL/GenBank/DDBJ databases">
        <authorList>
            <person name="Alioto T."/>
            <person name="Alioto T."/>
        </authorList>
    </citation>
    <scope>NUCLEOTIDE SEQUENCE</scope>
</reference>
<feature type="region of interest" description="Disordered" evidence="9">
    <location>
        <begin position="599"/>
        <end position="638"/>
    </location>
</feature>
<dbReference type="InterPro" id="IPR019680">
    <property type="entry name" value="Mediator_Med1"/>
</dbReference>
<dbReference type="GO" id="GO:0045944">
    <property type="term" value="P:positive regulation of transcription by RNA polymerase II"/>
    <property type="evidence" value="ECO:0007669"/>
    <property type="project" value="UniProtKB-ARBA"/>
</dbReference>
<feature type="compositionally biased region" description="Basic and acidic residues" evidence="9">
    <location>
        <begin position="1317"/>
        <end position="1327"/>
    </location>
</feature>
<dbReference type="Pfam" id="PF10744">
    <property type="entry name" value="Med1"/>
    <property type="match status" value="1"/>
</dbReference>
<feature type="compositionally biased region" description="Polar residues" evidence="9">
    <location>
        <begin position="1115"/>
        <end position="1126"/>
    </location>
</feature>
<dbReference type="OrthoDB" id="2281547at2759"/>
<feature type="compositionally biased region" description="Basic and acidic residues" evidence="9">
    <location>
        <begin position="1836"/>
        <end position="1851"/>
    </location>
</feature>
<feature type="compositionally biased region" description="Polar residues" evidence="9">
    <location>
        <begin position="1405"/>
        <end position="1422"/>
    </location>
</feature>
<feature type="compositionally biased region" description="Low complexity" evidence="9">
    <location>
        <begin position="1235"/>
        <end position="1250"/>
    </location>
</feature>
<evidence type="ECO:0000256" key="5">
    <source>
        <dbReference type="ARBA" id="ARBA00023159"/>
    </source>
</evidence>
<evidence type="ECO:0000256" key="8">
    <source>
        <dbReference type="ARBA" id="ARBA00031254"/>
    </source>
</evidence>
<name>A0A8B6FKP5_MYTGA</name>
<organism evidence="11 12">
    <name type="scientific">Mytilus galloprovincialis</name>
    <name type="common">Mediterranean mussel</name>
    <dbReference type="NCBI Taxonomy" id="29158"/>
    <lineage>
        <taxon>Eukaryota</taxon>
        <taxon>Metazoa</taxon>
        <taxon>Spiralia</taxon>
        <taxon>Lophotrochozoa</taxon>
        <taxon>Mollusca</taxon>
        <taxon>Bivalvia</taxon>
        <taxon>Autobranchia</taxon>
        <taxon>Pteriomorphia</taxon>
        <taxon>Mytilida</taxon>
        <taxon>Mytiloidea</taxon>
        <taxon>Mytilidae</taxon>
        <taxon>Mytilinae</taxon>
        <taxon>Mytilus</taxon>
    </lineage>
</organism>
<dbReference type="Proteomes" id="UP000596742">
    <property type="component" value="Unassembled WGS sequence"/>
</dbReference>
<feature type="compositionally biased region" description="Polar residues" evidence="9">
    <location>
        <begin position="1185"/>
        <end position="1198"/>
    </location>
</feature>
<feature type="compositionally biased region" description="Basic and acidic residues" evidence="9">
    <location>
        <begin position="815"/>
        <end position="827"/>
    </location>
</feature>
<feature type="compositionally biased region" description="Polar residues" evidence="9">
    <location>
        <begin position="1751"/>
        <end position="1766"/>
    </location>
</feature>
<feature type="compositionally biased region" description="Low complexity" evidence="9">
    <location>
        <begin position="1202"/>
        <end position="1215"/>
    </location>
</feature>
<feature type="compositionally biased region" description="Polar residues" evidence="9">
    <location>
        <begin position="1589"/>
        <end position="1619"/>
    </location>
</feature>
<evidence type="ECO:0000256" key="6">
    <source>
        <dbReference type="ARBA" id="ARBA00023163"/>
    </source>
</evidence>
<gene>
    <name evidence="11" type="ORF">MGAL_10B004029</name>
</gene>
<feature type="region of interest" description="Disordered" evidence="9">
    <location>
        <begin position="1052"/>
        <end position="1103"/>
    </location>
</feature>
<evidence type="ECO:0000313" key="12">
    <source>
        <dbReference type="Proteomes" id="UP000596742"/>
    </source>
</evidence>
<evidence type="ECO:0000256" key="1">
    <source>
        <dbReference type="ARBA" id="ARBA00004123"/>
    </source>
</evidence>
<feature type="compositionally biased region" description="Polar residues" evidence="9">
    <location>
        <begin position="1476"/>
        <end position="1514"/>
    </location>
</feature>
<evidence type="ECO:0000256" key="3">
    <source>
        <dbReference type="ARBA" id="ARBA00020612"/>
    </source>
</evidence>
<feature type="compositionally biased region" description="Basic and acidic residues" evidence="9">
    <location>
        <begin position="1767"/>
        <end position="1776"/>
    </location>
</feature>
<feature type="domain" description="Mediator complex subunit Med1" evidence="10">
    <location>
        <begin position="75"/>
        <end position="429"/>
    </location>
</feature>
<keyword evidence="4" id="KW-0805">Transcription regulation</keyword>
<feature type="region of interest" description="Disordered" evidence="9">
    <location>
        <begin position="1115"/>
        <end position="1378"/>
    </location>
</feature>
<feature type="region of interest" description="Disordered" evidence="9">
    <location>
        <begin position="653"/>
        <end position="735"/>
    </location>
</feature>
<feature type="region of interest" description="Disordered" evidence="9">
    <location>
        <begin position="1644"/>
        <end position="1895"/>
    </location>
</feature>
<comment type="caution">
    <text evidence="11">The sequence shown here is derived from an EMBL/GenBank/DDBJ whole genome shotgun (WGS) entry which is preliminary data.</text>
</comment>
<dbReference type="InterPro" id="IPR051999">
    <property type="entry name" value="Mediator_complex_subunit_1"/>
</dbReference>
<feature type="compositionally biased region" description="Low complexity" evidence="9">
    <location>
        <begin position="710"/>
        <end position="720"/>
    </location>
</feature>
<keyword evidence="5" id="KW-0010">Activator</keyword>
<keyword evidence="6" id="KW-0804">Transcription</keyword>
<feature type="compositionally biased region" description="Basic and acidic residues" evidence="9">
    <location>
        <begin position="1157"/>
        <end position="1170"/>
    </location>
</feature>
<feature type="compositionally biased region" description="Low complexity" evidence="9">
    <location>
        <begin position="1652"/>
        <end position="1667"/>
    </location>
</feature>
<feature type="region of interest" description="Disordered" evidence="9">
    <location>
        <begin position="1528"/>
        <end position="1628"/>
    </location>
</feature>
<feature type="compositionally biased region" description="Basic and acidic residues" evidence="9">
    <location>
        <begin position="1722"/>
        <end position="1733"/>
    </location>
</feature>
<dbReference type="PANTHER" id="PTHR12881:SF10">
    <property type="entry name" value="MEDIATOR OF RNA POLYMERASE II TRANSCRIPTION SUBUNIT 1"/>
    <property type="match status" value="1"/>
</dbReference>
<comment type="similarity">
    <text evidence="2">Belongs to the Mediator complex subunit 1 family.</text>
</comment>
<feature type="compositionally biased region" description="Low complexity" evidence="9">
    <location>
        <begin position="1355"/>
        <end position="1378"/>
    </location>
</feature>
<feature type="compositionally biased region" description="Low complexity" evidence="9">
    <location>
        <begin position="1880"/>
        <end position="1895"/>
    </location>
</feature>
<feature type="region of interest" description="Disordered" evidence="9">
    <location>
        <begin position="922"/>
        <end position="943"/>
    </location>
</feature>
<keyword evidence="7" id="KW-0539">Nucleus</keyword>
<proteinExistence type="inferred from homology"/>
<feature type="compositionally biased region" description="Polar residues" evidence="9">
    <location>
        <begin position="1259"/>
        <end position="1277"/>
    </location>
</feature>
<evidence type="ECO:0000259" key="10">
    <source>
        <dbReference type="Pfam" id="PF10744"/>
    </source>
</evidence>
<evidence type="ECO:0000256" key="9">
    <source>
        <dbReference type="SAM" id="MobiDB-lite"/>
    </source>
</evidence>
<feature type="compositionally biased region" description="Low complexity" evidence="9">
    <location>
        <begin position="1789"/>
        <end position="1801"/>
    </location>
</feature>
<evidence type="ECO:0000256" key="2">
    <source>
        <dbReference type="ARBA" id="ARBA00006210"/>
    </source>
</evidence>
<sequence length="1979" mass="215584">MAAEDGVYPARWENQCDFKVMTPEDFDELRMLMEKLQSRSSQNRNWTEIIKAVIVAITNDKRCQSDALERSSILSCVDKLQKAIKVENQQTLLEKLESIARQQSLMFNPPALPDKPASISCEMFTVEISMDTKGVVKDVRVCHQGEAMSNEELTEVLSREQYDEFSGHLQGFLSIYKIPGDKKQKSKAYLALQSLETDLNDLAQLQSSIKGVSNCIHKSPLGILLPRKGGYPMKLIYFVSPYDLLDKRSNSPHPLTVEAITEYECGQSVTVCIQQCSVSSRLQTMPLMSVVTQDGKSLPSFQALSNVNSCMLSACFVLVLPQPIPVALSVVRLIKNVTNLDVITVGEENSLITLLLKDVFKCKAEDEFFVTLPDQQHVFYMNDINGCSLEQPAVMVSKIPFTHPTNVAQVLNCLRQQLIFNTVIGSSIRPNASQECSVVFELNALSLQQMTLSFEHPLHNTMVTAEIDLSDITYPKFKVIYSEEEQSLCSEDLAGKIFQRCLSVPVTLRSVINKVSDEIRKEPPQEPVSVTIPADRPPPWPPEYYSSHFSPGRIPMDLKNISPNNMAFRNYGLQHSPQISYNLGNLMSGIGSSIQPSLPPEGILIEPPAPEKPHNPLLADLLDRNSPSPTPDPIQNLPQSEAPIMSKLLEDSNASAMASSIPQPPLKAKQVRRKRSSKGDTPVVGRSPKHPRISEKEAESNGSLPHLDFDSSGGSFDFGDVPNPGPPHSIHSHGHPTLTRQLSIIDLTDSQADTPAGFSGESEMQKLESMVGNKLPRQPHRQDSELSQLLSDYGDTSPAKETQSPHHYYHNSVPKNDKVSTSREDKILSGSREVLKTTDPTSPNYAHQSLMDLLSIKQEEPESSYNFQRQNSNISMISLTSNEPSNRKLSHGSHVRSNSMSDLSDSDTFPYKEKSCDSTAFNAKTSNKNPALAANSDSSSSLKIKQEVKEENVHDLRTLLTIGKEKAENNVIDKDKFKKEEGTKNIRLKVSTVQGLRQSSLPNELLNTGINKKSKAPFDFHSDDDDDDPFDFRDKMKVVSSSPTRLHIHKQKLYNHKLSKEKDKKKESKNNIVSGEKRKKDKNESKKERKKKQKMMENYKSTSLDESAIYKSVTVVSEDSNSSSNLKPIPKLKINKSSLGISVGKSPSREVLTSKNETVKKSKEKYDKHLSSSKKSSSQKAYKVHQQSSPSNSITVSKADSKLITKTPTIKLKPIAMPTSSSISVGSAKTPPAYSTASSTKGSTTPTSTTIGRMGAVSLTKSGSLTPPASVKASTPTSLSKSFPNMKSSSKSTSSLPSAAKIPSQRSNSSSSNRGSSDNKESKKERNGSSNSSKNSSVRKSSSPMAGSRNPMNLSKSSHSSNKNLSSSTSSPFSNKNQSADVLSFLNRDSSVIANLPKIPKMAKTNTAVSSGTNKSQTTESISKAVTSSVSVNSKVSPTSTVSAKTNLTNSSINSSKSAVSTSVSNSRTNSVQNTKPSISTSSSPGHTKTVTTPTSVKQNPFISKSNNVIPSCSGGFNRSVTTVTCTTSSSSKLVTSTSSTTSSKMATSVSPTVTSSVSRSSSSSNPSTSISKSVSSSSSSSSSDSLKKTTQNSTTPSSGTIATGSAQNTSQLSSNPISHKSRPRKGSLTAVIDKLTKQTSYECGSEDVNKQSVESVNQESSLSSLNESDKNVVNCRTEKTDATTYNSKSAQDKISKDSNIQGKIRKDDKEAKNNNSSPKTKSCENVKKRSDSPSKTNSGKENIKNDDSRNLFTSILKSASENSYSPKDKGSKSNDGKAVVDLSKSEESSSTSEVRNSNTNCEMESSQCEKFSNTNKHSRTPSPKQNPKKFNGETVTREGGSDNKSKDSDVFKVPTPKAHNSDDKEDTENYVIRKKQRISTSKPVLSPSSPVSSPELVIDCQTLSPRTLQNKTNSPNIEVSSDKIGNNTILKTKNASPIHKVKQSQLQSPVLIKMEHHTASPSEIDDDLMNEALIGFGS</sequence>
<dbReference type="GO" id="GO:0016592">
    <property type="term" value="C:mediator complex"/>
    <property type="evidence" value="ECO:0007669"/>
    <property type="project" value="InterPro"/>
</dbReference>
<protein>
    <recommendedName>
        <fullName evidence="3">Mediator of RNA polymerase II transcription subunit 1</fullName>
    </recommendedName>
    <alternativeName>
        <fullName evidence="8">Mediator complex subunit 1</fullName>
    </alternativeName>
</protein>
<feature type="compositionally biased region" description="Low complexity" evidence="9">
    <location>
        <begin position="1528"/>
        <end position="1585"/>
    </location>
</feature>
<evidence type="ECO:0000256" key="4">
    <source>
        <dbReference type="ARBA" id="ARBA00023015"/>
    </source>
</evidence>
<feature type="compositionally biased region" description="Low complexity" evidence="9">
    <location>
        <begin position="1278"/>
        <end position="1316"/>
    </location>
</feature>
<accession>A0A8B6FKP5</accession>
<feature type="compositionally biased region" description="Low complexity" evidence="9">
    <location>
        <begin position="1423"/>
        <end position="1475"/>
    </location>
</feature>
<feature type="compositionally biased region" description="Polar residues" evidence="9">
    <location>
        <begin position="1802"/>
        <end position="1826"/>
    </location>
</feature>
<evidence type="ECO:0000313" key="11">
    <source>
        <dbReference type="EMBL" id="VDI51747.1"/>
    </source>
</evidence>
<feature type="compositionally biased region" description="Low complexity" evidence="9">
    <location>
        <begin position="1328"/>
        <end position="1343"/>
    </location>
</feature>
<dbReference type="GO" id="GO:0003712">
    <property type="term" value="F:transcription coregulator activity"/>
    <property type="evidence" value="ECO:0007669"/>
    <property type="project" value="InterPro"/>
</dbReference>
<feature type="compositionally biased region" description="Basic and acidic residues" evidence="9">
    <location>
        <begin position="1058"/>
        <end position="1087"/>
    </location>
</feature>
<keyword evidence="12" id="KW-1185">Reference proteome</keyword>
<feature type="region of interest" description="Disordered" evidence="9">
    <location>
        <begin position="751"/>
        <end position="846"/>
    </location>
</feature>